<comment type="caution">
    <text evidence="2">The sequence shown here is derived from an EMBL/GenBank/DDBJ whole genome shotgun (WGS) entry which is preliminary data.</text>
</comment>
<keyword evidence="3" id="KW-1185">Reference proteome</keyword>
<proteinExistence type="predicted"/>
<dbReference type="EMBL" id="MLGG01000009">
    <property type="protein sequence ID" value="KAK1462334.1"/>
    <property type="molecule type" value="Genomic_DNA"/>
</dbReference>
<name>A0AAI9URP1_9PEZI</name>
<gene>
    <name evidence="2" type="ORF">CMEL01_14301</name>
</gene>
<accession>A0AAI9URP1</accession>
<evidence type="ECO:0000313" key="2">
    <source>
        <dbReference type="EMBL" id="KAK1462334.1"/>
    </source>
</evidence>
<organism evidence="2 3">
    <name type="scientific">Colletotrichum melonis</name>
    <dbReference type="NCBI Taxonomy" id="1209925"/>
    <lineage>
        <taxon>Eukaryota</taxon>
        <taxon>Fungi</taxon>
        <taxon>Dikarya</taxon>
        <taxon>Ascomycota</taxon>
        <taxon>Pezizomycotina</taxon>
        <taxon>Sordariomycetes</taxon>
        <taxon>Hypocreomycetidae</taxon>
        <taxon>Glomerellales</taxon>
        <taxon>Glomerellaceae</taxon>
        <taxon>Colletotrichum</taxon>
        <taxon>Colletotrichum acutatum species complex</taxon>
    </lineage>
</organism>
<feature type="signal peptide" evidence="1">
    <location>
        <begin position="1"/>
        <end position="18"/>
    </location>
</feature>
<dbReference type="Proteomes" id="UP001239795">
    <property type="component" value="Unassembled WGS sequence"/>
</dbReference>
<dbReference type="AlphaFoldDB" id="A0AAI9URP1"/>
<evidence type="ECO:0000313" key="3">
    <source>
        <dbReference type="Proteomes" id="UP001239795"/>
    </source>
</evidence>
<keyword evidence="1" id="KW-0732">Signal</keyword>
<reference evidence="2 3" key="1">
    <citation type="submission" date="2016-10" db="EMBL/GenBank/DDBJ databases">
        <title>The genome sequence of Colletotrichum fioriniae PJ7.</title>
        <authorList>
            <person name="Baroncelli R."/>
        </authorList>
    </citation>
    <scope>NUCLEOTIDE SEQUENCE [LARGE SCALE GENOMIC DNA]</scope>
    <source>
        <strain evidence="2">Col 31</strain>
    </source>
</reference>
<protein>
    <recommendedName>
        <fullName evidence="4">Secreted protein</fullName>
    </recommendedName>
</protein>
<feature type="chain" id="PRO_5042462801" description="Secreted protein" evidence="1">
    <location>
        <begin position="19"/>
        <end position="106"/>
    </location>
</feature>
<sequence>MLWSSGVLFCWTTHEILNWTLCPDVVITCLIGSTYEQHHTVMTSDAKETNNTHKDRVKHLFKFLRALPRTAEHIFPTFQRGKTCPAGIITIEVQYPRPIPHQKGHI</sequence>
<evidence type="ECO:0008006" key="4">
    <source>
        <dbReference type="Google" id="ProtNLM"/>
    </source>
</evidence>
<evidence type="ECO:0000256" key="1">
    <source>
        <dbReference type="SAM" id="SignalP"/>
    </source>
</evidence>